<feature type="chain" id="PRO_5015641640" description="Outer membrane protein beta-barrel domain-containing protein" evidence="1">
    <location>
        <begin position="23"/>
        <end position="154"/>
    </location>
</feature>
<keyword evidence="1" id="KW-0732">Signal</keyword>
<proteinExistence type="predicted"/>
<reference evidence="2 3" key="1">
    <citation type="submission" date="2016-12" db="EMBL/GenBank/DDBJ databases">
        <title>Diversity of luminous bacteria.</title>
        <authorList>
            <person name="Yoshizawa S."/>
            <person name="Kogure K."/>
        </authorList>
    </citation>
    <scope>NUCLEOTIDE SEQUENCE [LARGE SCALE GENOMIC DNA]</scope>
    <source>
        <strain evidence="2 3">SA4-48</strain>
    </source>
</reference>
<dbReference type="AlphaFoldDB" id="A0A2S7USH5"/>
<accession>A0A2S7USH5</accession>
<dbReference type="OrthoDB" id="1446922at2"/>
<comment type="caution">
    <text evidence="2">The sequence shown here is derived from an EMBL/GenBank/DDBJ whole genome shotgun (WGS) entry which is preliminary data.</text>
</comment>
<dbReference type="Proteomes" id="UP000239007">
    <property type="component" value="Unassembled WGS sequence"/>
</dbReference>
<keyword evidence="3" id="KW-1185">Reference proteome</keyword>
<evidence type="ECO:0008006" key="4">
    <source>
        <dbReference type="Google" id="ProtNLM"/>
    </source>
</evidence>
<name>A0A2S7USH5_9GAMM</name>
<sequence length="154" mass="16949">MKNKTLGIISLLLMPLAANVQASDEVKHIPGIFIGATHFDSETEITFGLEYEYKIDHQWGVGAVYEKTSEAHHGEGVSVSLISAFYHPNNNVRLGLGLGQERVGGYHPHTENLYRVSAGYDFHVERFGIAPTVAVDFVDGEEALVFGVAFTRPF</sequence>
<dbReference type="RefSeq" id="WP_105051378.1">
    <property type="nucleotide sequence ID" value="NZ_BMYG01000010.1"/>
</dbReference>
<evidence type="ECO:0000313" key="2">
    <source>
        <dbReference type="EMBL" id="PQJ52903.1"/>
    </source>
</evidence>
<organism evidence="2 3">
    <name type="scientific">Psychrosphaera saromensis</name>
    <dbReference type="NCBI Taxonomy" id="716813"/>
    <lineage>
        <taxon>Bacteria</taxon>
        <taxon>Pseudomonadati</taxon>
        <taxon>Pseudomonadota</taxon>
        <taxon>Gammaproteobacteria</taxon>
        <taxon>Alteromonadales</taxon>
        <taxon>Pseudoalteromonadaceae</taxon>
        <taxon>Psychrosphaera</taxon>
    </lineage>
</organism>
<dbReference type="EMBL" id="MSCH01000003">
    <property type="protein sequence ID" value="PQJ52903.1"/>
    <property type="molecule type" value="Genomic_DNA"/>
</dbReference>
<protein>
    <recommendedName>
        <fullName evidence="4">Outer membrane protein beta-barrel domain-containing protein</fullName>
    </recommendedName>
</protein>
<evidence type="ECO:0000313" key="3">
    <source>
        <dbReference type="Proteomes" id="UP000239007"/>
    </source>
</evidence>
<feature type="signal peptide" evidence="1">
    <location>
        <begin position="1"/>
        <end position="22"/>
    </location>
</feature>
<gene>
    <name evidence="2" type="ORF">BTO11_04040</name>
</gene>
<evidence type="ECO:0000256" key="1">
    <source>
        <dbReference type="SAM" id="SignalP"/>
    </source>
</evidence>